<accession>A0A4C1UKK9</accession>
<keyword evidence="2" id="KW-1185">Reference proteome</keyword>
<organism evidence="1 2">
    <name type="scientific">Eumeta variegata</name>
    <name type="common">Bagworm moth</name>
    <name type="synonym">Eumeta japonica</name>
    <dbReference type="NCBI Taxonomy" id="151549"/>
    <lineage>
        <taxon>Eukaryota</taxon>
        <taxon>Metazoa</taxon>
        <taxon>Ecdysozoa</taxon>
        <taxon>Arthropoda</taxon>
        <taxon>Hexapoda</taxon>
        <taxon>Insecta</taxon>
        <taxon>Pterygota</taxon>
        <taxon>Neoptera</taxon>
        <taxon>Endopterygota</taxon>
        <taxon>Lepidoptera</taxon>
        <taxon>Glossata</taxon>
        <taxon>Ditrysia</taxon>
        <taxon>Tineoidea</taxon>
        <taxon>Psychidae</taxon>
        <taxon>Oiketicinae</taxon>
        <taxon>Eumeta</taxon>
    </lineage>
</organism>
<gene>
    <name evidence="1" type="ORF">EVAR_18264_1</name>
</gene>
<dbReference type="EMBL" id="BGZK01000182">
    <property type="protein sequence ID" value="GBP26627.1"/>
    <property type="molecule type" value="Genomic_DNA"/>
</dbReference>
<sequence>MTVIAKVIDSPRPSLDQRGRFAPQSEIKRQRRILRCSPRAIAAPECCDLVQRRMPWNAAEKKEGSGSAIAAQRIIRSQFGAAKFRA</sequence>
<comment type="caution">
    <text evidence="1">The sequence shown here is derived from an EMBL/GenBank/DDBJ whole genome shotgun (WGS) entry which is preliminary data.</text>
</comment>
<dbReference type="Proteomes" id="UP000299102">
    <property type="component" value="Unassembled WGS sequence"/>
</dbReference>
<name>A0A4C1UKK9_EUMVA</name>
<evidence type="ECO:0000313" key="2">
    <source>
        <dbReference type="Proteomes" id="UP000299102"/>
    </source>
</evidence>
<proteinExistence type="predicted"/>
<dbReference type="AlphaFoldDB" id="A0A4C1UKK9"/>
<evidence type="ECO:0000313" key="1">
    <source>
        <dbReference type="EMBL" id="GBP26627.1"/>
    </source>
</evidence>
<protein>
    <submittedName>
        <fullName evidence="1">Uncharacterized protein</fullName>
    </submittedName>
</protein>
<reference evidence="1 2" key="1">
    <citation type="journal article" date="2019" name="Commun. Biol.">
        <title>The bagworm genome reveals a unique fibroin gene that provides high tensile strength.</title>
        <authorList>
            <person name="Kono N."/>
            <person name="Nakamura H."/>
            <person name="Ohtoshi R."/>
            <person name="Tomita M."/>
            <person name="Numata K."/>
            <person name="Arakawa K."/>
        </authorList>
    </citation>
    <scope>NUCLEOTIDE SEQUENCE [LARGE SCALE GENOMIC DNA]</scope>
</reference>